<dbReference type="GO" id="GO:0012507">
    <property type="term" value="C:ER to Golgi transport vesicle membrane"/>
    <property type="evidence" value="ECO:0007669"/>
    <property type="project" value="TreeGrafter"/>
</dbReference>
<evidence type="ECO:0000313" key="17">
    <source>
        <dbReference type="Proteomes" id="UP001239994"/>
    </source>
</evidence>
<evidence type="ECO:0000256" key="1">
    <source>
        <dbReference type="ARBA" id="ARBA00004395"/>
    </source>
</evidence>
<evidence type="ECO:0000256" key="3">
    <source>
        <dbReference type="ARBA" id="ARBA00005927"/>
    </source>
</evidence>
<dbReference type="GO" id="GO:0007030">
    <property type="term" value="P:Golgi organization"/>
    <property type="evidence" value="ECO:0007669"/>
    <property type="project" value="TreeGrafter"/>
</dbReference>
<dbReference type="GO" id="GO:0007031">
    <property type="term" value="P:peroxisome organization"/>
    <property type="evidence" value="ECO:0007669"/>
    <property type="project" value="UniProtKB-KW"/>
</dbReference>
<dbReference type="Proteomes" id="UP001239994">
    <property type="component" value="Unassembled WGS sequence"/>
</dbReference>
<evidence type="ECO:0000313" key="16">
    <source>
        <dbReference type="EMBL" id="KAK1795805.1"/>
    </source>
</evidence>
<dbReference type="GO" id="GO:0000139">
    <property type="term" value="C:Golgi membrane"/>
    <property type="evidence" value="ECO:0007669"/>
    <property type="project" value="UniProtKB-SubCell"/>
</dbReference>
<feature type="domain" description="Sec16 Sec23-binding" evidence="14">
    <location>
        <begin position="395"/>
        <end position="634"/>
    </location>
</feature>
<feature type="region of interest" description="Disordered" evidence="13">
    <location>
        <begin position="813"/>
        <end position="890"/>
    </location>
</feature>
<keyword evidence="9 12" id="KW-0333">Golgi apparatus</keyword>
<reference evidence="16" key="1">
    <citation type="submission" date="2023-03" db="EMBL/GenBank/DDBJ databases">
        <title>Electrophorus voltai genome.</title>
        <authorList>
            <person name="Bian C."/>
        </authorList>
    </citation>
    <scope>NUCLEOTIDE SEQUENCE</scope>
    <source>
        <strain evidence="16">CB-2022</strain>
        <tissue evidence="16">Muscle</tissue>
    </source>
</reference>
<evidence type="ECO:0000256" key="6">
    <source>
        <dbReference type="ARBA" id="ARBA00022824"/>
    </source>
</evidence>
<evidence type="ECO:0000256" key="9">
    <source>
        <dbReference type="ARBA" id="ARBA00023034"/>
    </source>
</evidence>
<keyword evidence="17" id="KW-1185">Reference proteome</keyword>
<dbReference type="Pfam" id="PF12932">
    <property type="entry name" value="Sec16"/>
    <property type="match status" value="1"/>
</dbReference>
<dbReference type="Pfam" id="PF12931">
    <property type="entry name" value="TPR_Sec16"/>
    <property type="match status" value="1"/>
</dbReference>
<evidence type="ECO:0000256" key="5">
    <source>
        <dbReference type="ARBA" id="ARBA00022593"/>
    </source>
</evidence>
<feature type="region of interest" description="Disordered" evidence="13">
    <location>
        <begin position="773"/>
        <end position="801"/>
    </location>
</feature>
<dbReference type="PANTHER" id="PTHR13402">
    <property type="entry name" value="RGPR-RELATED"/>
    <property type="match status" value="1"/>
</dbReference>
<evidence type="ECO:0000256" key="2">
    <source>
        <dbReference type="ARBA" id="ARBA00004406"/>
    </source>
</evidence>
<comment type="subunit">
    <text evidence="12">SEC16A and SEC16B are each present in multiple copies in a heteromeric complex.</text>
</comment>
<proteinExistence type="inferred from homology"/>
<evidence type="ECO:0000256" key="13">
    <source>
        <dbReference type="SAM" id="MobiDB-lite"/>
    </source>
</evidence>
<dbReference type="GO" id="GO:0005789">
    <property type="term" value="C:endoplasmic reticulum membrane"/>
    <property type="evidence" value="ECO:0007669"/>
    <property type="project" value="UniProtKB-SubCell"/>
</dbReference>
<feature type="compositionally biased region" description="Basic and acidic residues" evidence="13">
    <location>
        <begin position="861"/>
        <end position="874"/>
    </location>
</feature>
<evidence type="ECO:0000256" key="10">
    <source>
        <dbReference type="ARBA" id="ARBA00023136"/>
    </source>
</evidence>
<dbReference type="GO" id="GO:0016192">
    <property type="term" value="P:vesicle-mediated transport"/>
    <property type="evidence" value="ECO:0007669"/>
    <property type="project" value="UniProtKB-KW"/>
</dbReference>
<evidence type="ECO:0000256" key="11">
    <source>
        <dbReference type="ARBA" id="ARBA00045648"/>
    </source>
</evidence>
<evidence type="ECO:0000256" key="12">
    <source>
        <dbReference type="RuleBase" id="RU364101"/>
    </source>
</evidence>
<sequence length="1037" mass="111534">MALVVRNRSYVTLVVRNRSYVTLVMRNSSSCVTLVVCNRSCVTLVVCNRSCVTLVVCNRSSCVTLVVRNSSCVALVVRNSSCVALVGCNSSCVALVGCNSSCVALVGCNSSCVALVGCNSSCVALVGCNSSCVALVGCNSSSCVPLVVCNNSCVTLGGSELKLLVLIPLQVWDSGALTRSKTSGLSSSSYELSQYINGSEQTDTVPSSHSEAEPKAPAPLKFCLPHVAVSFGPAGQLVRVRLARASQGEPAQVELHSLEVILSGTCEQNDMRDFPGPLSREDLHKVDVINFALQMADACLKDQTATDASSAALLWQLLVLHCRQNGRIVGSDIAELLMQGSQSFIDEKDKNNQSLIDLSETPTPETDSLNAADLLTGSRRTTEEVSAQDLQKYTKFLLEGRKKEALELAMQGGLWGHALFLASKMDSRTYPGVLSRFTGSLAPSDPLQTLFQLLSGRIPVVATSYSREKWGDWRPHLAVVLSNGTGDSDVSCRFLVTMGDTLASRGFLHAAHICYVLAGSSFGWYSTQAHRLVLLGSAQTASFTEFCHNSAIRCTEVLEYCRRLEDASYSIPSFQVYKFLYACRLLGCGLFTQAFHYCEGVAKALLRIPEPHMTLLKEVTKLADRLKHSETQFREAGSAGTDPDPDWLVLLQRRLQALQMGDCSSTYPSAGDCAWNSEKNWEHADKLQDLNPDILLTDQTHTSPQTSQNGADVGQDEKTESVAQTCPPEQRSLPFCPPEEQCYTSAVQRTAPDGQLPQTYAPVPIYPLQTVLATPPGQPQGESGVPPVAAGQDRAEHPHDSYDVGFSTGANMMDTSEDGSALGSVGLDTTNPPEVEAKVTNLPKSEKAPKSGWFSGWFGSKPKEPTQDHSKQDESADSGQQSPVSAAFPCPHTSMLASQPKAAGINPFSRRAGMCTVLQCLCEGMCLTSAEGQGGVFVMSCVYHRVTSTSCITAWYGNRTTLDQKAQQRAVRTAQHIPSLLELYTKRCLRSQLGITGKGFIALGAREKHAITLPLQQVALQRRAVAEGRAAGPADAG</sequence>
<evidence type="ECO:0000256" key="8">
    <source>
        <dbReference type="ARBA" id="ARBA00022927"/>
    </source>
</evidence>
<dbReference type="GO" id="GO:0070973">
    <property type="term" value="P:protein localization to endoplasmic reticulum exit site"/>
    <property type="evidence" value="ECO:0007669"/>
    <property type="project" value="TreeGrafter"/>
</dbReference>
<keyword evidence="8 12" id="KW-0653">Protein transport</keyword>
<comment type="similarity">
    <text evidence="3 12">Belongs to the SEC16 family.</text>
</comment>
<dbReference type="GO" id="GO:0070971">
    <property type="term" value="C:endoplasmic reticulum exit site"/>
    <property type="evidence" value="ECO:0007669"/>
    <property type="project" value="UniProtKB-ARBA"/>
</dbReference>
<dbReference type="PANTHER" id="PTHR13402:SF11">
    <property type="entry name" value="PROTEIN TRANSPORT PROTEIN SEC16B"/>
    <property type="match status" value="1"/>
</dbReference>
<feature type="domain" description="Sec16 central conserved" evidence="15">
    <location>
        <begin position="227"/>
        <end position="326"/>
    </location>
</feature>
<gene>
    <name evidence="16" type="ORF">P4O66_009830</name>
</gene>
<dbReference type="GO" id="GO:0015031">
    <property type="term" value="P:protein transport"/>
    <property type="evidence" value="ECO:0007669"/>
    <property type="project" value="UniProtKB-KW"/>
</dbReference>
<keyword evidence="5" id="KW-0962">Peroxisome biogenesis</keyword>
<dbReference type="EMBL" id="JAROKS010000015">
    <property type="protein sequence ID" value="KAK1795805.1"/>
    <property type="molecule type" value="Genomic_DNA"/>
</dbReference>
<evidence type="ECO:0000256" key="7">
    <source>
        <dbReference type="ARBA" id="ARBA00022892"/>
    </source>
</evidence>
<accession>A0AAD8ZAY1</accession>
<keyword evidence="7 12" id="KW-0931">ER-Golgi transport</keyword>
<dbReference type="AlphaFoldDB" id="A0AAD8ZAY1"/>
<feature type="region of interest" description="Disordered" evidence="13">
    <location>
        <begin position="697"/>
        <end position="733"/>
    </location>
</feature>
<keyword evidence="4 12" id="KW-0813">Transport</keyword>
<feature type="compositionally biased region" description="Polar residues" evidence="13">
    <location>
        <begin position="697"/>
        <end position="710"/>
    </location>
</feature>
<comment type="subcellular location">
    <subcellularLocation>
        <location evidence="2">Endoplasmic reticulum membrane</location>
        <topology evidence="2">Peripheral membrane protein</topology>
    </subcellularLocation>
    <subcellularLocation>
        <location evidence="1">Golgi apparatus membrane</location>
        <topology evidence="1">Peripheral membrane protein</topology>
    </subcellularLocation>
</comment>
<comment type="function">
    <text evidence="11">Plays a role in the organization of the endoplasmic reticulum exit sites (ERES), also known as transitional endoplasmic reticulum (tER). Required for secretory cargo traffic from the endoplasmic reticulum to the Golgi apparatus. Involved in peroxisome biogenesis. Regulates the transport of peroxisomal biogenesis factors PEX3 and PEX16 from the ER to peroxisomes.</text>
</comment>
<evidence type="ECO:0000259" key="14">
    <source>
        <dbReference type="Pfam" id="PF12931"/>
    </source>
</evidence>
<name>A0AAD8ZAY1_9TELE</name>
<evidence type="ECO:0000256" key="4">
    <source>
        <dbReference type="ARBA" id="ARBA00022448"/>
    </source>
</evidence>
<dbReference type="Gene3D" id="1.25.40.1030">
    <property type="match status" value="1"/>
</dbReference>
<dbReference type="InterPro" id="IPR024298">
    <property type="entry name" value="Sec16_Sec23-bd"/>
</dbReference>
<protein>
    <recommendedName>
        <fullName evidence="12">Protein transport protein sec16</fullName>
    </recommendedName>
</protein>
<comment type="caution">
    <text evidence="16">The sequence shown here is derived from an EMBL/GenBank/DDBJ whole genome shotgun (WGS) entry which is preliminary data.</text>
</comment>
<keyword evidence="6 12" id="KW-0256">Endoplasmic reticulum</keyword>
<dbReference type="InterPro" id="IPR024340">
    <property type="entry name" value="Sec16_CCD"/>
</dbReference>
<keyword evidence="10 12" id="KW-0472">Membrane</keyword>
<organism evidence="16 17">
    <name type="scientific">Electrophorus voltai</name>
    <dbReference type="NCBI Taxonomy" id="2609070"/>
    <lineage>
        <taxon>Eukaryota</taxon>
        <taxon>Metazoa</taxon>
        <taxon>Chordata</taxon>
        <taxon>Craniata</taxon>
        <taxon>Vertebrata</taxon>
        <taxon>Euteleostomi</taxon>
        <taxon>Actinopterygii</taxon>
        <taxon>Neopterygii</taxon>
        <taxon>Teleostei</taxon>
        <taxon>Ostariophysi</taxon>
        <taxon>Gymnotiformes</taxon>
        <taxon>Gymnotoidei</taxon>
        <taxon>Gymnotidae</taxon>
        <taxon>Electrophorus</taxon>
    </lineage>
</organism>
<evidence type="ECO:0000259" key="15">
    <source>
        <dbReference type="Pfam" id="PF12932"/>
    </source>
</evidence>
<dbReference type="CDD" id="cd09233">
    <property type="entry name" value="ACE1-Sec16-like"/>
    <property type="match status" value="1"/>
</dbReference>